<keyword evidence="3" id="KW-0132">Cell division</keyword>
<organism evidence="8 9">
    <name type="scientific">Coemansia asiatica</name>
    <dbReference type="NCBI Taxonomy" id="1052880"/>
    <lineage>
        <taxon>Eukaryota</taxon>
        <taxon>Fungi</taxon>
        <taxon>Fungi incertae sedis</taxon>
        <taxon>Zoopagomycota</taxon>
        <taxon>Kickxellomycotina</taxon>
        <taxon>Kickxellomycetes</taxon>
        <taxon>Kickxellales</taxon>
        <taxon>Kickxellaceae</taxon>
        <taxon>Coemansia</taxon>
    </lineage>
</organism>
<dbReference type="Proteomes" id="UP001145021">
    <property type="component" value="Unassembled WGS sequence"/>
</dbReference>
<dbReference type="GO" id="GO:0045842">
    <property type="term" value="P:positive regulation of mitotic metaphase/anaphase transition"/>
    <property type="evidence" value="ECO:0007669"/>
    <property type="project" value="TreeGrafter"/>
</dbReference>
<dbReference type="Pfam" id="PF12862">
    <property type="entry name" value="ANAPC5"/>
    <property type="match status" value="1"/>
</dbReference>
<dbReference type="InterPro" id="IPR026000">
    <property type="entry name" value="Apc5_dom"/>
</dbReference>
<accession>A0A9W7XF46</accession>
<evidence type="ECO:0000256" key="6">
    <source>
        <dbReference type="ARBA" id="ARBA00023306"/>
    </source>
</evidence>
<keyword evidence="6" id="KW-0131">Cell cycle</keyword>
<dbReference type="EMBL" id="JANBOH010000532">
    <property type="protein sequence ID" value="KAJ1641971.1"/>
    <property type="molecule type" value="Genomic_DNA"/>
</dbReference>
<dbReference type="PANTHER" id="PTHR12830">
    <property type="entry name" value="ANAPHASE-PROMOTING COMPLEX SUBUNIT 5"/>
    <property type="match status" value="1"/>
</dbReference>
<sequence>MNGGYLSATKLALLVCIEQYSRHYDWGPTTLSELGEFLVLNLYETTSWMDSGWQGLRQSLDGIHVQQELDKSLLSVVCLRLAEINTIDKMHEFFDNTARLVVDAEKRLEPDGEAVLFDSESMFGIFIRRCFLAFNQLEFYQISRYFAQCQRMTRVLSCGDDQLERTEHSQMEQQEHVEALISRLEEESRTPVPDQMERVIRSAVDRLPGYSRIHYLRYLDLVRQGESKQSEESLRRFFDSNAVRDNRTIYQYALLYLAAMRVQLGMLDGARQALTEATHVARDCQDHLCLLYIACWECRLLFDILQAKKGGEAEMELRHLLKALVNKAASMHCFELEAAGRMLQTDLLVASGAQPNDVFESLVQVRALIVEHDVGKLRAAWYLTAARAWMKYEAPMWTAMLHTQMAACDNDALAEREMTEATRQLALAQKTLSGPLVAARWMQARIGSLALTNPAREDSLRDTLGLVRLGADQMGQDEEELAVASFSCAQSGVRRLSEARALIGSGYVCEARALLVGIVERSRPPEATAAVVEMALQLLDSLDASST</sequence>
<protein>
    <recommendedName>
        <fullName evidence="2">Anaphase-promoting complex subunit 5</fullName>
    </recommendedName>
</protein>
<evidence type="ECO:0000313" key="8">
    <source>
        <dbReference type="EMBL" id="KAJ1641971.1"/>
    </source>
</evidence>
<dbReference type="GO" id="GO:0051301">
    <property type="term" value="P:cell division"/>
    <property type="evidence" value="ECO:0007669"/>
    <property type="project" value="UniProtKB-KW"/>
</dbReference>
<feature type="domain" description="Anaphase-promoting complex subunit 5" evidence="7">
    <location>
        <begin position="214"/>
        <end position="301"/>
    </location>
</feature>
<dbReference type="GO" id="GO:0031145">
    <property type="term" value="P:anaphase-promoting complex-dependent catabolic process"/>
    <property type="evidence" value="ECO:0007669"/>
    <property type="project" value="TreeGrafter"/>
</dbReference>
<dbReference type="PANTHER" id="PTHR12830:SF9">
    <property type="entry name" value="ANAPHASE-PROMOTING COMPLEX SUBUNIT 5"/>
    <property type="match status" value="1"/>
</dbReference>
<evidence type="ECO:0000259" key="7">
    <source>
        <dbReference type="Pfam" id="PF12862"/>
    </source>
</evidence>
<evidence type="ECO:0000256" key="1">
    <source>
        <dbReference type="ARBA" id="ARBA00007450"/>
    </source>
</evidence>
<evidence type="ECO:0000313" key="9">
    <source>
        <dbReference type="Proteomes" id="UP001145021"/>
    </source>
</evidence>
<dbReference type="InterPro" id="IPR037679">
    <property type="entry name" value="Apc5"/>
</dbReference>
<comment type="caution">
    <text evidence="8">The sequence shown here is derived from an EMBL/GenBank/DDBJ whole genome shotgun (WGS) entry which is preliminary data.</text>
</comment>
<comment type="similarity">
    <text evidence="1">Belongs to the APC5 family.</text>
</comment>
<dbReference type="GO" id="GO:0070979">
    <property type="term" value="P:protein K11-linked ubiquitination"/>
    <property type="evidence" value="ECO:0007669"/>
    <property type="project" value="TreeGrafter"/>
</dbReference>
<gene>
    <name evidence="8" type="ORF">LPJ64_006132</name>
</gene>
<evidence type="ECO:0000256" key="3">
    <source>
        <dbReference type="ARBA" id="ARBA00022618"/>
    </source>
</evidence>
<proteinExistence type="inferred from homology"/>
<reference evidence="8" key="1">
    <citation type="submission" date="2022-07" db="EMBL/GenBank/DDBJ databases">
        <title>Phylogenomic reconstructions and comparative analyses of Kickxellomycotina fungi.</title>
        <authorList>
            <person name="Reynolds N.K."/>
            <person name="Stajich J.E."/>
            <person name="Barry K."/>
            <person name="Grigoriev I.V."/>
            <person name="Crous P."/>
            <person name="Smith M.E."/>
        </authorList>
    </citation>
    <scope>NUCLEOTIDE SEQUENCE</scope>
    <source>
        <strain evidence="8">NBRC 105413</strain>
    </source>
</reference>
<evidence type="ECO:0000256" key="5">
    <source>
        <dbReference type="ARBA" id="ARBA00022786"/>
    </source>
</evidence>
<name>A0A9W7XF46_9FUNG</name>
<evidence type="ECO:0000256" key="4">
    <source>
        <dbReference type="ARBA" id="ARBA00022776"/>
    </source>
</evidence>
<evidence type="ECO:0000256" key="2">
    <source>
        <dbReference type="ARBA" id="ARBA00016066"/>
    </source>
</evidence>
<keyword evidence="9" id="KW-1185">Reference proteome</keyword>
<dbReference type="AlphaFoldDB" id="A0A9W7XF46"/>
<keyword evidence="4" id="KW-0498">Mitosis</keyword>
<dbReference type="GO" id="GO:0005680">
    <property type="term" value="C:anaphase-promoting complex"/>
    <property type="evidence" value="ECO:0007669"/>
    <property type="project" value="InterPro"/>
</dbReference>
<keyword evidence="5" id="KW-0833">Ubl conjugation pathway</keyword>